<keyword evidence="4" id="KW-0949">S-adenosyl-L-methionine</keyword>
<evidence type="ECO:0000313" key="5">
    <source>
        <dbReference type="EMBL" id="VAW32957.1"/>
    </source>
</evidence>
<accession>A0A3B0V4Y8</accession>
<proteinExistence type="inferred from homology"/>
<dbReference type="Pfam" id="PF01795">
    <property type="entry name" value="Methyltransf_5"/>
    <property type="match status" value="1"/>
</dbReference>
<dbReference type="SUPFAM" id="SSF53335">
    <property type="entry name" value="S-adenosyl-L-methionine-dependent methyltransferases"/>
    <property type="match status" value="1"/>
</dbReference>
<reference evidence="5" key="1">
    <citation type="submission" date="2018-06" db="EMBL/GenBank/DDBJ databases">
        <authorList>
            <person name="Zhirakovskaya E."/>
        </authorList>
    </citation>
    <scope>NUCLEOTIDE SEQUENCE</scope>
</reference>
<dbReference type="PIRSF" id="PIRSF004486">
    <property type="entry name" value="MraW"/>
    <property type="match status" value="1"/>
</dbReference>
<keyword evidence="2 5" id="KW-0489">Methyltransferase</keyword>
<dbReference type="GO" id="GO:0005737">
    <property type="term" value="C:cytoplasm"/>
    <property type="evidence" value="ECO:0007669"/>
    <property type="project" value="TreeGrafter"/>
</dbReference>
<dbReference type="EMBL" id="UOEV01000074">
    <property type="protein sequence ID" value="VAW32957.1"/>
    <property type="molecule type" value="Genomic_DNA"/>
</dbReference>
<dbReference type="PANTHER" id="PTHR11265:SF0">
    <property type="entry name" value="12S RRNA N4-METHYLCYTIDINE METHYLTRANSFERASE"/>
    <property type="match status" value="1"/>
</dbReference>
<dbReference type="GO" id="GO:0070475">
    <property type="term" value="P:rRNA base methylation"/>
    <property type="evidence" value="ECO:0007669"/>
    <property type="project" value="TreeGrafter"/>
</dbReference>
<dbReference type="EC" id="2.1.1.199" evidence="5"/>
<dbReference type="InterPro" id="IPR002903">
    <property type="entry name" value="RsmH"/>
</dbReference>
<dbReference type="InterPro" id="IPR023397">
    <property type="entry name" value="SAM-dep_MeTrfase_MraW_recog"/>
</dbReference>
<evidence type="ECO:0000256" key="1">
    <source>
        <dbReference type="ARBA" id="ARBA00010396"/>
    </source>
</evidence>
<dbReference type="NCBIfam" id="TIGR00006">
    <property type="entry name" value="16S rRNA (cytosine(1402)-N(4))-methyltransferase RsmH"/>
    <property type="match status" value="1"/>
</dbReference>
<dbReference type="Gene3D" id="3.40.50.150">
    <property type="entry name" value="Vaccinia Virus protein VP39"/>
    <property type="match status" value="1"/>
</dbReference>
<gene>
    <name evidence="5" type="ORF">MNBD_CPR01-374</name>
</gene>
<comment type="similarity">
    <text evidence="1">Belongs to the methyltransferase superfamily. RsmH family.</text>
</comment>
<dbReference type="InterPro" id="IPR029063">
    <property type="entry name" value="SAM-dependent_MTases_sf"/>
</dbReference>
<organism evidence="5">
    <name type="scientific">hydrothermal vent metagenome</name>
    <dbReference type="NCBI Taxonomy" id="652676"/>
    <lineage>
        <taxon>unclassified sequences</taxon>
        <taxon>metagenomes</taxon>
        <taxon>ecological metagenomes</taxon>
    </lineage>
</organism>
<keyword evidence="3 5" id="KW-0808">Transferase</keyword>
<evidence type="ECO:0000256" key="4">
    <source>
        <dbReference type="ARBA" id="ARBA00022691"/>
    </source>
</evidence>
<name>A0A3B0V4Y8_9ZZZZ</name>
<dbReference type="HAMAP" id="MF_01007">
    <property type="entry name" value="16SrRNA_methyltr_H"/>
    <property type="match status" value="1"/>
</dbReference>
<evidence type="ECO:0000256" key="2">
    <source>
        <dbReference type="ARBA" id="ARBA00022603"/>
    </source>
</evidence>
<dbReference type="PANTHER" id="PTHR11265">
    <property type="entry name" value="S-ADENOSYL-METHYLTRANSFERASE MRAW"/>
    <property type="match status" value="1"/>
</dbReference>
<dbReference type="AlphaFoldDB" id="A0A3B0V4Y8"/>
<dbReference type="GO" id="GO:0071424">
    <property type="term" value="F:rRNA (cytosine-N4-)-methyltransferase activity"/>
    <property type="evidence" value="ECO:0007669"/>
    <property type="project" value="TreeGrafter"/>
</dbReference>
<sequence>MEPHHETVFLEEAVEALEIAPGDTIVDATVGGAGHFIKLLSKLDSTGTIVGIDADSDALNRAKEKATGKAQKNLPRIELVENNFRNFSTILDKLGIDKVDKSLFDLGWSGFQLTSGRGFSFQQKDEPLLMTYGKNEGNSVAEIVNSSSEEELTDILRTFGEERFARPIAKAIVHERQNERILTTGDLVRVIEIATPAWYQHRRVHPATRTFQALRIAVNDELGALRDGIASAVSRSRTGGRVAVITFHSIEDRIVKNMFRDFAYEGKGIVVTRKPVVPSKHELETNRRSRSAKLRVFACGDSITKKTITHSIQRLYA</sequence>
<evidence type="ECO:0000256" key="3">
    <source>
        <dbReference type="ARBA" id="ARBA00022679"/>
    </source>
</evidence>
<dbReference type="Gene3D" id="1.10.150.170">
    <property type="entry name" value="Putative methyltransferase TM0872, insert domain"/>
    <property type="match status" value="1"/>
</dbReference>
<protein>
    <submittedName>
        <fullName evidence="5">16S rRNA (Cytosine(1402)-N(4))-methyltransferase</fullName>
        <ecNumber evidence="5">2.1.1.199</ecNumber>
    </submittedName>
</protein>
<dbReference type="SUPFAM" id="SSF81799">
    <property type="entry name" value="Putative methyltransferase TM0872, insert domain"/>
    <property type="match status" value="1"/>
</dbReference>